<evidence type="ECO:0000256" key="8">
    <source>
        <dbReference type="SAM" id="Coils"/>
    </source>
</evidence>
<evidence type="ECO:0000313" key="9">
    <source>
        <dbReference type="EMBL" id="SFK79957.1"/>
    </source>
</evidence>
<keyword evidence="3" id="KW-1005">Bacterial flagellum biogenesis</keyword>
<evidence type="ECO:0000256" key="1">
    <source>
        <dbReference type="ARBA" id="ARBA00004514"/>
    </source>
</evidence>
<organism evidence="9 10">
    <name type="scientific">Brevibacillus centrosporus</name>
    <dbReference type="NCBI Taxonomy" id="54910"/>
    <lineage>
        <taxon>Bacteria</taxon>
        <taxon>Bacillati</taxon>
        <taxon>Bacillota</taxon>
        <taxon>Bacilli</taxon>
        <taxon>Bacillales</taxon>
        <taxon>Paenibacillaceae</taxon>
        <taxon>Brevibacillus</taxon>
    </lineage>
</organism>
<dbReference type="InterPro" id="IPR008622">
    <property type="entry name" value="FliT"/>
</dbReference>
<dbReference type="STRING" id="1884381.SAMN05518846_12051"/>
<name>A0A1I4CI40_9BACL</name>
<gene>
    <name evidence="9" type="ORF">SAMN05518846_12051</name>
</gene>
<feature type="coiled-coil region" evidence="8">
    <location>
        <begin position="39"/>
        <end position="66"/>
    </location>
</feature>
<comment type="subcellular location">
    <subcellularLocation>
        <location evidence="1">Cytoplasm</location>
        <location evidence="1">Cytosol</location>
    </subcellularLocation>
</comment>
<dbReference type="AlphaFoldDB" id="A0A1I4CI40"/>
<evidence type="ECO:0000256" key="6">
    <source>
        <dbReference type="ARBA" id="ARBA00093785"/>
    </source>
</evidence>
<evidence type="ECO:0000256" key="3">
    <source>
        <dbReference type="ARBA" id="ARBA00022795"/>
    </source>
</evidence>
<evidence type="ECO:0000256" key="2">
    <source>
        <dbReference type="ARBA" id="ARBA00022490"/>
    </source>
</evidence>
<keyword evidence="2" id="KW-0963">Cytoplasm</keyword>
<accession>A0A1I4CI40</accession>
<protein>
    <recommendedName>
        <fullName evidence="7">Flagellar protein FliT</fullName>
    </recommendedName>
</protein>
<reference evidence="10" key="1">
    <citation type="submission" date="2016-10" db="EMBL/GenBank/DDBJ databases">
        <authorList>
            <person name="Varghese N."/>
            <person name="Submissions S."/>
        </authorList>
    </citation>
    <scope>NUCLEOTIDE SEQUENCE [LARGE SCALE GENOMIC DNA]</scope>
    <source>
        <strain evidence="10">OK042</strain>
    </source>
</reference>
<proteinExistence type="inferred from homology"/>
<comment type="similarity">
    <text evidence="6">Belongs to the bacillales FliT family.</text>
</comment>
<sequence length="127" mass="14950">MRVDMKVADKLQPLLDQLLSVSQELRKQVLADQDEVEEWSSLIEQREEIIKQINDLQNQGQLLRAEDKQNYLQKVYEIDLEITPLLNQKYEELDRQSKNIQKSRMVGAKYGSYGNINPYGAYFDKKN</sequence>
<evidence type="ECO:0000256" key="7">
    <source>
        <dbReference type="ARBA" id="ARBA00093797"/>
    </source>
</evidence>
<comment type="function">
    <text evidence="5">May act as an export chaperone for the filament capping protein FliD.</text>
</comment>
<keyword evidence="8" id="KW-0175">Coiled coil</keyword>
<evidence type="ECO:0000256" key="5">
    <source>
        <dbReference type="ARBA" id="ARBA00093765"/>
    </source>
</evidence>
<dbReference type="Gene3D" id="1.20.58.380">
    <property type="entry name" value="Flagellar protein flit"/>
    <property type="match status" value="1"/>
</dbReference>
<evidence type="ECO:0000313" key="10">
    <source>
        <dbReference type="Proteomes" id="UP000198915"/>
    </source>
</evidence>
<dbReference type="Pfam" id="PF05400">
    <property type="entry name" value="FliT"/>
    <property type="match status" value="1"/>
</dbReference>
<keyword evidence="10" id="KW-1185">Reference proteome</keyword>
<evidence type="ECO:0000256" key="4">
    <source>
        <dbReference type="ARBA" id="ARBA00023186"/>
    </source>
</evidence>
<keyword evidence="4" id="KW-0143">Chaperone</keyword>
<dbReference type="EMBL" id="FORT01000020">
    <property type="protein sequence ID" value="SFK79957.1"/>
    <property type="molecule type" value="Genomic_DNA"/>
</dbReference>
<dbReference type="Proteomes" id="UP000198915">
    <property type="component" value="Unassembled WGS sequence"/>
</dbReference>